<dbReference type="GO" id="GO:0051205">
    <property type="term" value="P:protein insertion into membrane"/>
    <property type="evidence" value="ECO:0007669"/>
    <property type="project" value="UniProtKB-UniRule"/>
</dbReference>
<dbReference type="EMBL" id="JAJAXM010000001">
    <property type="protein sequence ID" value="MCG9024405.1"/>
    <property type="molecule type" value="Genomic_DNA"/>
</dbReference>
<dbReference type="GO" id="GO:1990063">
    <property type="term" value="C:Bam protein complex"/>
    <property type="evidence" value="ECO:0007669"/>
    <property type="project" value="TreeGrafter"/>
</dbReference>
<dbReference type="Proteomes" id="UP001200247">
    <property type="component" value="Unassembled WGS sequence"/>
</dbReference>
<protein>
    <recommendedName>
        <fullName evidence="4">Outer membrane protein assembly factor BamE</fullName>
    </recommendedName>
</protein>
<feature type="signal peptide" evidence="6">
    <location>
        <begin position="1"/>
        <end position="22"/>
    </location>
</feature>
<dbReference type="RefSeq" id="WP_088860790.1">
    <property type="nucleotide sequence ID" value="NZ_JAJAXF010000001.1"/>
</dbReference>
<evidence type="ECO:0000313" key="11">
    <source>
        <dbReference type="Proteomes" id="UP001200247"/>
    </source>
</evidence>
<dbReference type="HAMAP" id="MF_00925">
    <property type="entry name" value="OM_assembly_BamE"/>
    <property type="match status" value="1"/>
</dbReference>
<evidence type="ECO:0000259" key="7">
    <source>
        <dbReference type="Pfam" id="PF04355"/>
    </source>
</evidence>
<gene>
    <name evidence="8" type="primary">smpA</name>
    <name evidence="4" type="synonym">bamE</name>
    <name evidence="9" type="ORF">LH440_00520</name>
    <name evidence="8" type="ORF">LHGZ1_1688</name>
</gene>
<dbReference type="Gene3D" id="3.30.1450.10">
    <property type="match status" value="1"/>
</dbReference>
<keyword evidence="3 4" id="KW-0998">Cell outer membrane</keyword>
<dbReference type="InterPro" id="IPR026592">
    <property type="entry name" value="BamE"/>
</dbReference>
<evidence type="ECO:0000256" key="3">
    <source>
        <dbReference type="ARBA" id="ARBA00023237"/>
    </source>
</evidence>
<evidence type="ECO:0000256" key="4">
    <source>
        <dbReference type="HAMAP-Rule" id="MF_00925"/>
    </source>
</evidence>
<keyword evidence="8" id="KW-0946">Virion</keyword>
<feature type="region of interest" description="Disordered" evidence="5">
    <location>
        <begin position="104"/>
        <end position="135"/>
    </location>
</feature>
<name>A0A248LJ35_9NEIS</name>
<reference evidence="10" key="2">
    <citation type="submission" date="2017-06" db="EMBL/GenBank/DDBJ databases">
        <title>Whole genome sequence of Laribacter hongkongensis LHGZ1.</title>
        <authorList>
            <person name="Chen D."/>
            <person name="Wu H."/>
            <person name="Chen J."/>
        </authorList>
    </citation>
    <scope>NUCLEOTIDE SEQUENCE [LARGE SCALE GENOMIC DNA]</scope>
    <source>
        <strain evidence="10">LHGZ1</strain>
    </source>
</reference>
<dbReference type="InterPro" id="IPR037873">
    <property type="entry name" value="BamE-like"/>
</dbReference>
<dbReference type="PANTHER" id="PTHR37482">
    <property type="entry name" value="OUTER MEMBRANE PROTEIN ASSEMBLY FACTOR BAME"/>
    <property type="match status" value="1"/>
</dbReference>
<keyword evidence="2 4" id="KW-0472">Membrane</keyword>
<evidence type="ECO:0000256" key="5">
    <source>
        <dbReference type="SAM" id="MobiDB-lite"/>
    </source>
</evidence>
<sequence length="135" mass="14994">MLKLAPLVVTLLLSACSMPGFLSPHTIDIQQGNVVTQDAVDKLRPGMTRAQVRFVLGTPLLTDMFHAQRWDYVFQIRREGQLREEKRFTVYFDGDRLTRWEGDTFPPRRADLAVPDAAATPDTPAPAAATGATNP</sequence>
<reference evidence="8" key="1">
    <citation type="journal article" date="2017" name="J. Antimicrob. Chemother.">
        <title>Emergence and genomic analysis of MDR Laribacter hongkongensis strain HLGZ1 from Guangzhou, China.</title>
        <authorList>
            <person name="Wu H.K."/>
            <person name="Chen J.H."/>
            <person name="Yang L."/>
            <person name="Li A.R."/>
            <person name="Su D.H."/>
            <person name="Lin Y.P."/>
            <person name="Chen D.Q."/>
        </authorList>
    </citation>
    <scope>NUCLEOTIDE SEQUENCE</scope>
    <source>
        <strain evidence="8">HLGZ1</strain>
    </source>
</reference>
<keyword evidence="8" id="KW-0261">Viral envelope protein</keyword>
<reference evidence="8" key="3">
    <citation type="submission" date="2017-06" db="EMBL/GenBank/DDBJ databases">
        <authorList>
            <person name="Kim H.J."/>
            <person name="Triplett B.A."/>
        </authorList>
    </citation>
    <scope>NUCLEOTIDE SEQUENCE</scope>
    <source>
        <strain evidence="8">HLGZ1</strain>
    </source>
</reference>
<evidence type="ECO:0000313" key="9">
    <source>
        <dbReference type="EMBL" id="MCG9024405.1"/>
    </source>
</evidence>
<accession>A0A248LJ35</accession>
<feature type="compositionally biased region" description="Low complexity" evidence="5">
    <location>
        <begin position="112"/>
        <end position="135"/>
    </location>
</feature>
<evidence type="ECO:0000256" key="1">
    <source>
        <dbReference type="ARBA" id="ARBA00022729"/>
    </source>
</evidence>
<reference evidence="9 11" key="4">
    <citation type="submission" date="2021-10" db="EMBL/GenBank/DDBJ databases">
        <title>Whole-genome sequencing analysis of Laribacter hongkongensis: virulence gene profiles, carbohydrate-active enzyme prediction, and antimicrobial resistance characterization.</title>
        <authorList>
            <person name="Yuan P."/>
            <person name="Zhan Y."/>
            <person name="Chen D."/>
        </authorList>
    </citation>
    <scope>NUCLEOTIDE SEQUENCE [LARGE SCALE GENOMIC DNA]</scope>
    <source>
        <strain evidence="9 11">W67</strain>
    </source>
</reference>
<comment type="similarity">
    <text evidence="4">Belongs to the BamE family.</text>
</comment>
<dbReference type="EMBL" id="CP022115">
    <property type="protein sequence ID" value="ASJ24519.1"/>
    <property type="molecule type" value="Genomic_DNA"/>
</dbReference>
<evidence type="ECO:0000256" key="2">
    <source>
        <dbReference type="ARBA" id="ARBA00023136"/>
    </source>
</evidence>
<evidence type="ECO:0000256" key="6">
    <source>
        <dbReference type="SAM" id="SignalP"/>
    </source>
</evidence>
<feature type="chain" id="PRO_5044379177" description="Outer membrane protein assembly factor BamE" evidence="6">
    <location>
        <begin position="23"/>
        <end position="135"/>
    </location>
</feature>
<dbReference type="Pfam" id="PF04355">
    <property type="entry name" value="BamE"/>
    <property type="match status" value="1"/>
</dbReference>
<dbReference type="PANTHER" id="PTHR37482:SF1">
    <property type="entry name" value="OUTER MEMBRANE PROTEIN ASSEMBLY FACTOR BAME"/>
    <property type="match status" value="1"/>
</dbReference>
<keyword evidence="1 4" id="KW-0732">Signal</keyword>
<feature type="domain" description="Outer membrane protein assembly factor BamE" evidence="7">
    <location>
        <begin position="32"/>
        <end position="101"/>
    </location>
</feature>
<proteinExistence type="inferred from homology"/>
<dbReference type="Proteomes" id="UP000197424">
    <property type="component" value="Chromosome"/>
</dbReference>
<organism evidence="8 10">
    <name type="scientific">Laribacter hongkongensis</name>
    <dbReference type="NCBI Taxonomy" id="168471"/>
    <lineage>
        <taxon>Bacteria</taxon>
        <taxon>Pseudomonadati</taxon>
        <taxon>Pseudomonadota</taxon>
        <taxon>Betaproteobacteria</taxon>
        <taxon>Neisseriales</taxon>
        <taxon>Aquaspirillaceae</taxon>
        <taxon>Laribacter</taxon>
    </lineage>
</organism>
<dbReference type="InterPro" id="IPR007450">
    <property type="entry name" value="BamE_dom"/>
</dbReference>
<evidence type="ECO:0000313" key="8">
    <source>
        <dbReference type="EMBL" id="ASJ24519.1"/>
    </source>
</evidence>
<evidence type="ECO:0000313" key="10">
    <source>
        <dbReference type="Proteomes" id="UP000197424"/>
    </source>
</evidence>
<dbReference type="GO" id="GO:0030674">
    <property type="term" value="F:protein-macromolecule adaptor activity"/>
    <property type="evidence" value="ECO:0007669"/>
    <property type="project" value="TreeGrafter"/>
</dbReference>
<comment type="subcellular location">
    <subcellularLocation>
        <location evidence="4">Cell outer membrane</location>
        <topology evidence="4">Lipid-anchor</topology>
    </subcellularLocation>
</comment>
<dbReference type="AlphaFoldDB" id="A0A248LJ35"/>
<comment type="function">
    <text evidence="4">Part of the outer membrane protein assembly complex, which is involved in assembly and insertion of beta-barrel proteins into the outer membrane.</text>
</comment>
<dbReference type="GO" id="GO:0043165">
    <property type="term" value="P:Gram-negative-bacterium-type cell outer membrane assembly"/>
    <property type="evidence" value="ECO:0007669"/>
    <property type="project" value="UniProtKB-UniRule"/>
</dbReference>
<dbReference type="PROSITE" id="PS51257">
    <property type="entry name" value="PROKAR_LIPOPROTEIN"/>
    <property type="match status" value="1"/>
</dbReference>
<keyword evidence="4" id="KW-0449">Lipoprotein</keyword>
<keyword evidence="4" id="KW-0564">Palmitate</keyword>
<dbReference type="OrthoDB" id="9808250at2"/>
<comment type="subunit">
    <text evidence="4">Part of the Bam complex.</text>
</comment>